<comment type="subcellular location">
    <subcellularLocation>
        <location evidence="1">Membrane</location>
        <topology evidence="1">Single-pass membrane protein</topology>
    </subcellularLocation>
</comment>
<dbReference type="AlphaFoldDB" id="A0AAX6H9A8"/>
<dbReference type="InterPro" id="IPR004864">
    <property type="entry name" value="LEA_2"/>
</dbReference>
<keyword evidence="4 6" id="KW-0472">Membrane</keyword>
<evidence type="ECO:0000256" key="6">
    <source>
        <dbReference type="SAM" id="Phobius"/>
    </source>
</evidence>
<evidence type="ECO:0000256" key="1">
    <source>
        <dbReference type="ARBA" id="ARBA00004167"/>
    </source>
</evidence>
<dbReference type="InterPro" id="IPR044839">
    <property type="entry name" value="NDR1-like"/>
</dbReference>
<reference evidence="8" key="1">
    <citation type="journal article" date="2023" name="GigaByte">
        <title>Genome assembly of the bearded iris, Iris pallida Lam.</title>
        <authorList>
            <person name="Bruccoleri R.E."/>
            <person name="Oakeley E.J."/>
            <person name="Faust A.M.E."/>
            <person name="Altorfer M."/>
            <person name="Dessus-Babus S."/>
            <person name="Burckhardt D."/>
            <person name="Oertli M."/>
            <person name="Naumann U."/>
            <person name="Petersen F."/>
            <person name="Wong J."/>
        </authorList>
    </citation>
    <scope>NUCLEOTIDE SEQUENCE</scope>
    <source>
        <strain evidence="8">GSM-AAB239-AS_SAM_17_03QT</strain>
    </source>
</reference>
<keyword evidence="9" id="KW-1185">Reference proteome</keyword>
<feature type="domain" description="Late embryogenesis abundant protein LEA-2 subgroup" evidence="7">
    <location>
        <begin position="120"/>
        <end position="218"/>
    </location>
</feature>
<dbReference type="GO" id="GO:0005886">
    <property type="term" value="C:plasma membrane"/>
    <property type="evidence" value="ECO:0007669"/>
    <property type="project" value="TreeGrafter"/>
</dbReference>
<proteinExistence type="predicted"/>
<dbReference type="PANTHER" id="PTHR31234">
    <property type="entry name" value="LATE EMBRYOGENESIS ABUNDANT (LEA) HYDROXYPROLINE-RICH GLYCOPROTEIN FAMILY"/>
    <property type="match status" value="1"/>
</dbReference>
<feature type="transmembrane region" description="Helical" evidence="6">
    <location>
        <begin position="62"/>
        <end position="88"/>
    </location>
</feature>
<keyword evidence="3 6" id="KW-1133">Transmembrane helix</keyword>
<evidence type="ECO:0000259" key="7">
    <source>
        <dbReference type="Pfam" id="PF03168"/>
    </source>
</evidence>
<sequence>MSADQRQKIHPVVDVEAAAPASPSPLLPHGLQLSDKTEPTDEQHRVPLERRRRTRRSCCCKCFCWTILSLALLLVLVAITLGVLYAVFDPKIPKYSVDRLRVAAFDVDANLTARATFAVTVTARNPNGRIGIYYEEGSRLSVLYSGLGLCAGSFPVFYQGHRNTSAVTVALAGAAQVGGDLAAALQRQQRTGSVPLEFRGSVPVRVKFGALKLRKMTSKVRCDLVVDSLSANNQIGIKSSRCKFEGFDL</sequence>
<dbReference type="Proteomes" id="UP001140949">
    <property type="component" value="Unassembled WGS sequence"/>
</dbReference>
<feature type="region of interest" description="Disordered" evidence="5">
    <location>
        <begin position="19"/>
        <end position="48"/>
    </location>
</feature>
<evidence type="ECO:0000256" key="2">
    <source>
        <dbReference type="ARBA" id="ARBA00022692"/>
    </source>
</evidence>
<reference evidence="8" key="2">
    <citation type="submission" date="2023-04" db="EMBL/GenBank/DDBJ databases">
        <authorList>
            <person name="Bruccoleri R.E."/>
            <person name="Oakeley E.J."/>
            <person name="Faust A.-M."/>
            <person name="Dessus-Babus S."/>
            <person name="Altorfer M."/>
            <person name="Burckhardt D."/>
            <person name="Oertli M."/>
            <person name="Naumann U."/>
            <person name="Petersen F."/>
            <person name="Wong J."/>
        </authorList>
    </citation>
    <scope>NUCLEOTIDE SEQUENCE</scope>
    <source>
        <strain evidence="8">GSM-AAB239-AS_SAM_17_03QT</strain>
        <tissue evidence="8">Leaf</tissue>
    </source>
</reference>
<dbReference type="PANTHER" id="PTHR31234:SF72">
    <property type="entry name" value="NDR1_HIN1-LIKE PROTEIN 6"/>
    <property type="match status" value="1"/>
</dbReference>
<protein>
    <recommendedName>
        <fullName evidence="7">Late embryogenesis abundant protein LEA-2 subgroup domain-containing protein</fullName>
    </recommendedName>
</protein>
<evidence type="ECO:0000256" key="5">
    <source>
        <dbReference type="SAM" id="MobiDB-lite"/>
    </source>
</evidence>
<evidence type="ECO:0000313" key="8">
    <source>
        <dbReference type="EMBL" id="KAJ6837312.1"/>
    </source>
</evidence>
<dbReference type="GO" id="GO:0098542">
    <property type="term" value="P:defense response to other organism"/>
    <property type="evidence" value="ECO:0007669"/>
    <property type="project" value="InterPro"/>
</dbReference>
<dbReference type="Pfam" id="PF03168">
    <property type="entry name" value="LEA_2"/>
    <property type="match status" value="1"/>
</dbReference>
<accession>A0AAX6H9A8</accession>
<evidence type="ECO:0000256" key="3">
    <source>
        <dbReference type="ARBA" id="ARBA00022989"/>
    </source>
</evidence>
<evidence type="ECO:0000313" key="9">
    <source>
        <dbReference type="Proteomes" id="UP001140949"/>
    </source>
</evidence>
<comment type="caution">
    <text evidence="8">The sequence shown here is derived from an EMBL/GenBank/DDBJ whole genome shotgun (WGS) entry which is preliminary data.</text>
</comment>
<keyword evidence="2 6" id="KW-0812">Transmembrane</keyword>
<feature type="compositionally biased region" description="Basic and acidic residues" evidence="5">
    <location>
        <begin position="35"/>
        <end position="48"/>
    </location>
</feature>
<evidence type="ECO:0000256" key="4">
    <source>
        <dbReference type="ARBA" id="ARBA00023136"/>
    </source>
</evidence>
<name>A0AAX6H9A8_IRIPA</name>
<gene>
    <name evidence="8" type="ORF">M6B38_122225</name>
</gene>
<dbReference type="EMBL" id="JANAVB010011399">
    <property type="protein sequence ID" value="KAJ6837312.1"/>
    <property type="molecule type" value="Genomic_DNA"/>
</dbReference>
<organism evidence="8 9">
    <name type="scientific">Iris pallida</name>
    <name type="common">Sweet iris</name>
    <dbReference type="NCBI Taxonomy" id="29817"/>
    <lineage>
        <taxon>Eukaryota</taxon>
        <taxon>Viridiplantae</taxon>
        <taxon>Streptophyta</taxon>
        <taxon>Embryophyta</taxon>
        <taxon>Tracheophyta</taxon>
        <taxon>Spermatophyta</taxon>
        <taxon>Magnoliopsida</taxon>
        <taxon>Liliopsida</taxon>
        <taxon>Asparagales</taxon>
        <taxon>Iridaceae</taxon>
        <taxon>Iridoideae</taxon>
        <taxon>Irideae</taxon>
        <taxon>Iris</taxon>
    </lineage>
</organism>